<proteinExistence type="predicted"/>
<keyword evidence="2" id="KW-1185">Reference proteome</keyword>
<evidence type="ECO:0000313" key="2">
    <source>
        <dbReference type="Proteomes" id="UP000238390"/>
    </source>
</evidence>
<dbReference type="EMBL" id="CP027169">
    <property type="protein sequence ID" value="AVK05172.1"/>
    <property type="molecule type" value="Genomic_DNA"/>
</dbReference>
<evidence type="ECO:0000313" key="1">
    <source>
        <dbReference type="EMBL" id="AVK05172.1"/>
    </source>
</evidence>
<sequence length="49" mass="5453">MSGALRPQTEDGRDSIIGLGARPRLTEIKPGAPAQWTVRRFASFFSFFL</sequence>
<name>A0A2R3ITC9_9PSED</name>
<dbReference type="Proteomes" id="UP000238390">
    <property type="component" value="Chromosome"/>
</dbReference>
<gene>
    <name evidence="1" type="ORF">CSB93_3750</name>
</gene>
<accession>A0A2R3ITC9</accession>
<organism evidence="1 2">
    <name type="scientific">Pseudomonas paraeruginosa</name>
    <dbReference type="NCBI Taxonomy" id="2994495"/>
    <lineage>
        <taxon>Bacteria</taxon>
        <taxon>Pseudomonadati</taxon>
        <taxon>Pseudomonadota</taxon>
        <taxon>Gammaproteobacteria</taxon>
        <taxon>Pseudomonadales</taxon>
        <taxon>Pseudomonadaceae</taxon>
        <taxon>Pseudomonas</taxon>
    </lineage>
</organism>
<reference evidence="1 2" key="1">
    <citation type="submission" date="2018-02" db="EMBL/GenBank/DDBJ databases">
        <title>FDA/CDC Antimicrobial Resistant Isolate Bank Genome Sequencing.</title>
        <authorList>
            <person name="Benahmed F.H."/>
            <person name="Lutgring J.D."/>
            <person name="Yoo B."/>
            <person name="Machado M."/>
            <person name="Brown A."/>
            <person name="McAllister G."/>
            <person name="Perry A."/>
            <person name="Halpin A.L."/>
            <person name="Vavikolanu K."/>
            <person name="Ott S."/>
            <person name="Zhao X."/>
            <person name="Tallon L.J."/>
            <person name="Sadzewicz L."/>
            <person name="Aluvathingal J."/>
            <person name="Nadendla S."/>
            <person name="Voskania-kordi A."/>
            <person name="Simonyan V."/>
            <person name="Patel J."/>
            <person name="Shawar R.M."/>
        </authorList>
    </citation>
    <scope>NUCLEOTIDE SEQUENCE [LARGE SCALE GENOMIC DNA]</scope>
    <source>
        <strain evidence="1 2">AR_0356</strain>
    </source>
</reference>
<dbReference type="AlphaFoldDB" id="A0A2R3ITC9"/>
<protein>
    <submittedName>
        <fullName evidence="1">Uncharacterized protein</fullName>
    </submittedName>
</protein>